<reference evidence="4" key="1">
    <citation type="submission" date="2021-06" db="EMBL/GenBank/DDBJ databases">
        <title>Thalassococcus sp. CAU 1522 isolated from sea sand, Republic of Korea.</title>
        <authorList>
            <person name="Kim W."/>
        </authorList>
    </citation>
    <scope>NUCLEOTIDE SEQUENCE</scope>
    <source>
        <strain evidence="4">CAU 1522</strain>
    </source>
</reference>
<evidence type="ECO:0000256" key="3">
    <source>
        <dbReference type="ARBA" id="ARBA00023277"/>
    </source>
</evidence>
<dbReference type="PANTHER" id="PTHR46193:SF18">
    <property type="entry name" value="HEXITOL PHOSPHATASE B"/>
    <property type="match status" value="1"/>
</dbReference>
<dbReference type="InterPro" id="IPR006439">
    <property type="entry name" value="HAD-SF_hydro_IA"/>
</dbReference>
<sequence length="222" mass="24021">MPDAALLFDLDGTLLNSDPIHIAVFREMMEPRGITIDEAFYARHVHGRLNVDFFAEFLPDEPDPQALSEAKEAAFRDRLPRPYPAMPGAAALVNRARDRGWGLAVVTNAMRPNAEAMLSAIGLDDAFETIVIGEECARGKPDPLPYRTAMDALGVAPNRCVAFEDSPAGLRAARRSGAYTVGIRSSLPDARLHEAGAHISITDFTDTALESILDRLTGVPAP</sequence>
<keyword evidence="2" id="KW-0460">Magnesium</keyword>
<proteinExistence type="predicted"/>
<evidence type="ECO:0000313" key="4">
    <source>
        <dbReference type="EMBL" id="MBV2361032.1"/>
    </source>
</evidence>
<gene>
    <name evidence="4" type="ORF">KUH32_14805</name>
</gene>
<dbReference type="EMBL" id="JAHRWL010000002">
    <property type="protein sequence ID" value="MBV2361032.1"/>
    <property type="molecule type" value="Genomic_DNA"/>
</dbReference>
<accession>A0ABS6NAJ5</accession>
<dbReference type="RefSeq" id="WP_217779371.1">
    <property type="nucleotide sequence ID" value="NZ_JAHRWL010000002.1"/>
</dbReference>
<dbReference type="PANTHER" id="PTHR46193">
    <property type="entry name" value="6-PHOSPHOGLUCONATE PHOSPHATASE"/>
    <property type="match status" value="1"/>
</dbReference>
<organism evidence="4 5">
    <name type="scientific">Thalassococcus arenae</name>
    <dbReference type="NCBI Taxonomy" id="2851652"/>
    <lineage>
        <taxon>Bacteria</taxon>
        <taxon>Pseudomonadati</taxon>
        <taxon>Pseudomonadota</taxon>
        <taxon>Alphaproteobacteria</taxon>
        <taxon>Rhodobacterales</taxon>
        <taxon>Roseobacteraceae</taxon>
        <taxon>Thalassococcus</taxon>
    </lineage>
</organism>
<dbReference type="InterPro" id="IPR051600">
    <property type="entry name" value="Beta-PGM-like"/>
</dbReference>
<name>A0ABS6NAJ5_9RHOB</name>
<keyword evidence="1" id="KW-0479">Metal-binding</keyword>
<keyword evidence="3" id="KW-0119">Carbohydrate metabolism</keyword>
<evidence type="ECO:0000313" key="5">
    <source>
        <dbReference type="Proteomes" id="UP001166293"/>
    </source>
</evidence>
<keyword evidence="5" id="KW-1185">Reference proteome</keyword>
<evidence type="ECO:0000256" key="2">
    <source>
        <dbReference type="ARBA" id="ARBA00022842"/>
    </source>
</evidence>
<evidence type="ECO:0000256" key="1">
    <source>
        <dbReference type="ARBA" id="ARBA00022723"/>
    </source>
</evidence>
<dbReference type="Proteomes" id="UP001166293">
    <property type="component" value="Unassembled WGS sequence"/>
</dbReference>
<dbReference type="PROSITE" id="PS01228">
    <property type="entry name" value="COF_1"/>
    <property type="match status" value="1"/>
</dbReference>
<dbReference type="SFLD" id="SFLDS00003">
    <property type="entry name" value="Haloacid_Dehalogenase"/>
    <property type="match status" value="1"/>
</dbReference>
<dbReference type="SFLD" id="SFLDG01135">
    <property type="entry name" value="C1.5.6:_HAD__Beta-PGM__Phospha"/>
    <property type="match status" value="1"/>
</dbReference>
<dbReference type="SFLD" id="SFLDG01129">
    <property type="entry name" value="C1.5:_HAD__Beta-PGM__Phosphata"/>
    <property type="match status" value="1"/>
</dbReference>
<comment type="caution">
    <text evidence="4">The sequence shown here is derived from an EMBL/GenBank/DDBJ whole genome shotgun (WGS) entry which is preliminary data.</text>
</comment>
<dbReference type="Pfam" id="PF00702">
    <property type="entry name" value="Hydrolase"/>
    <property type="match status" value="1"/>
</dbReference>
<protein>
    <submittedName>
        <fullName evidence="4">HAD family phosphatase</fullName>
    </submittedName>
</protein>
<dbReference type="NCBIfam" id="TIGR01509">
    <property type="entry name" value="HAD-SF-IA-v3"/>
    <property type="match status" value="1"/>
</dbReference>